<dbReference type="InterPro" id="IPR023869">
    <property type="entry name" value="tRNA_Adeno_NH3ase_assoc_put"/>
</dbReference>
<name>A0A7H0SLF9_9CORY</name>
<keyword evidence="3" id="KW-1185">Reference proteome</keyword>
<feature type="region of interest" description="Disordered" evidence="1">
    <location>
        <begin position="1"/>
        <end position="22"/>
    </location>
</feature>
<dbReference type="KEGG" id="cpoy:GP475_01100"/>
<reference evidence="2 3" key="1">
    <citation type="submission" date="2019-12" db="EMBL/GenBank/DDBJ databases">
        <title>Corynebacterium sp. nov., isolated from feces of the Anser Albifrons in China.</title>
        <authorList>
            <person name="Liu Q."/>
        </authorList>
    </citation>
    <scope>NUCLEOTIDE SEQUENCE [LARGE SCALE GENOMIC DNA]</scope>
    <source>
        <strain evidence="2 3">4H37-19</strain>
    </source>
</reference>
<dbReference type="RefSeq" id="WP_187974840.1">
    <property type="nucleotide sequence ID" value="NZ_CP046884.1"/>
</dbReference>
<gene>
    <name evidence="2" type="ORF">GP475_01100</name>
</gene>
<feature type="compositionally biased region" description="Low complexity" evidence="1">
    <location>
        <begin position="1"/>
        <end position="14"/>
    </location>
</feature>
<protein>
    <submittedName>
        <fullName evidence="2">tRNA adenosine deaminase</fullName>
    </submittedName>
</protein>
<evidence type="ECO:0000256" key="1">
    <source>
        <dbReference type="SAM" id="MobiDB-lite"/>
    </source>
</evidence>
<sequence>MSAASARGSSAQQAKKSRQVPGKASFALVAAYNQGEWEVRRFRDDFRRLSTAEQAVRKLRSEGPTLAMLCVEDDYYVLLRPVPGGLKILLSDLTMAVEDDYAAEIADELGVDIPDIDPADLETADPWPEGDFDLLADLGVSEEILGVIVDDDDVWPSESLARIAQELGCGEEFTEVTGIEPLMDDEEW</sequence>
<evidence type="ECO:0000313" key="3">
    <source>
        <dbReference type="Proteomes" id="UP000516320"/>
    </source>
</evidence>
<dbReference type="AlphaFoldDB" id="A0A7H0SLF9"/>
<proteinExistence type="predicted"/>
<accession>A0A7H0SLF9</accession>
<organism evidence="2 3">
    <name type="scientific">Corynebacterium poyangense</name>
    <dbReference type="NCBI Taxonomy" id="2684405"/>
    <lineage>
        <taxon>Bacteria</taxon>
        <taxon>Bacillati</taxon>
        <taxon>Actinomycetota</taxon>
        <taxon>Actinomycetes</taxon>
        <taxon>Mycobacteriales</taxon>
        <taxon>Corynebacteriaceae</taxon>
        <taxon>Corynebacterium</taxon>
    </lineage>
</organism>
<evidence type="ECO:0000313" key="2">
    <source>
        <dbReference type="EMBL" id="QNQ89384.1"/>
    </source>
</evidence>
<dbReference type="EMBL" id="CP046884">
    <property type="protein sequence ID" value="QNQ89384.1"/>
    <property type="molecule type" value="Genomic_DNA"/>
</dbReference>
<dbReference type="Proteomes" id="UP000516320">
    <property type="component" value="Chromosome"/>
</dbReference>
<dbReference type="NCBIfam" id="TIGR03941">
    <property type="entry name" value="tRNA_deam_assoc"/>
    <property type="match status" value="1"/>
</dbReference>